<dbReference type="InterPro" id="IPR014401">
    <property type="entry name" value="Ribosomal_eS6-like"/>
</dbReference>
<keyword evidence="3 4" id="KW-0687">Ribonucleoprotein</keyword>
<dbReference type="Gene3D" id="1.20.5.2650">
    <property type="match status" value="1"/>
</dbReference>
<evidence type="ECO:0000256" key="4">
    <source>
        <dbReference type="PIRNR" id="PIRNR002129"/>
    </source>
</evidence>
<comment type="similarity">
    <text evidence="1 4">Belongs to the eukaryotic ribosomal protein eS6 family.</text>
</comment>
<dbReference type="PIRSF" id="PIRSF002129">
    <property type="entry name" value="Ribosom_S6_euk"/>
    <property type="match status" value="1"/>
</dbReference>
<feature type="compositionally biased region" description="Basic residues" evidence="5">
    <location>
        <begin position="227"/>
        <end position="242"/>
    </location>
</feature>
<dbReference type="GO" id="GO:0006412">
    <property type="term" value="P:translation"/>
    <property type="evidence" value="ECO:0007669"/>
    <property type="project" value="InterPro"/>
</dbReference>
<dbReference type="PROSITE" id="PS00578">
    <property type="entry name" value="RIBOSOMAL_S6E"/>
    <property type="match status" value="1"/>
</dbReference>
<evidence type="ECO:0000256" key="5">
    <source>
        <dbReference type="SAM" id="MobiDB-lite"/>
    </source>
</evidence>
<dbReference type="Pfam" id="PF01092">
    <property type="entry name" value="Ribosomal_S6e"/>
    <property type="match status" value="1"/>
</dbReference>
<proteinExistence type="inferred from homology"/>
<evidence type="ECO:0000256" key="2">
    <source>
        <dbReference type="ARBA" id="ARBA00022980"/>
    </source>
</evidence>
<dbReference type="GO" id="GO:1990904">
    <property type="term" value="C:ribonucleoprotein complex"/>
    <property type="evidence" value="ECO:0007669"/>
    <property type="project" value="UniProtKB-KW"/>
</dbReference>
<dbReference type="PANTHER" id="PTHR11502">
    <property type="entry name" value="40S RIBOSOMAL PROTEIN S6"/>
    <property type="match status" value="1"/>
</dbReference>
<evidence type="ECO:0000313" key="6">
    <source>
        <dbReference type="EMBL" id="CAD9672283.1"/>
    </source>
</evidence>
<dbReference type="SMART" id="SM01405">
    <property type="entry name" value="Ribosomal_S6e"/>
    <property type="match status" value="1"/>
</dbReference>
<feature type="region of interest" description="Disordered" evidence="5">
    <location>
        <begin position="210"/>
        <end position="242"/>
    </location>
</feature>
<organism evidence="6">
    <name type="scientific">Rhizochromulina marina</name>
    <dbReference type="NCBI Taxonomy" id="1034831"/>
    <lineage>
        <taxon>Eukaryota</taxon>
        <taxon>Sar</taxon>
        <taxon>Stramenopiles</taxon>
        <taxon>Ochrophyta</taxon>
        <taxon>Dictyochophyceae</taxon>
        <taxon>Rhizochromulinales</taxon>
        <taxon>Rhizochromulina</taxon>
    </lineage>
</organism>
<reference evidence="6" key="1">
    <citation type="submission" date="2021-01" db="EMBL/GenBank/DDBJ databases">
        <authorList>
            <person name="Corre E."/>
            <person name="Pelletier E."/>
            <person name="Niang G."/>
            <person name="Scheremetjew M."/>
            <person name="Finn R."/>
            <person name="Kale V."/>
            <person name="Holt S."/>
            <person name="Cochrane G."/>
            <person name="Meng A."/>
            <person name="Brown T."/>
            <person name="Cohen L."/>
        </authorList>
    </citation>
    <scope>NUCLEOTIDE SEQUENCE</scope>
    <source>
        <strain evidence="6">CCMP1243</strain>
    </source>
</reference>
<protein>
    <recommendedName>
        <fullName evidence="4">40S ribosomal protein S6</fullName>
    </recommendedName>
</protein>
<feature type="compositionally biased region" description="Basic and acidic residues" evidence="5">
    <location>
        <begin position="210"/>
        <end position="225"/>
    </location>
</feature>
<evidence type="ECO:0000256" key="3">
    <source>
        <dbReference type="ARBA" id="ARBA00023274"/>
    </source>
</evidence>
<accession>A0A7S2RIP4</accession>
<gene>
    <name evidence="6" type="ORF">RMAR1173_LOCUS4965</name>
</gene>
<dbReference type="GO" id="GO:0003735">
    <property type="term" value="F:structural constituent of ribosome"/>
    <property type="evidence" value="ECO:0007669"/>
    <property type="project" value="InterPro"/>
</dbReference>
<evidence type="ECO:0000256" key="1">
    <source>
        <dbReference type="ARBA" id="ARBA00009312"/>
    </source>
</evidence>
<dbReference type="AlphaFoldDB" id="A0A7S2RIP4"/>
<dbReference type="InterPro" id="IPR001377">
    <property type="entry name" value="Ribosomal_eS6"/>
</dbReference>
<dbReference type="InterPro" id="IPR018282">
    <property type="entry name" value="Ribosomal_eS6_CS"/>
</dbReference>
<dbReference type="EMBL" id="HBHJ01007721">
    <property type="protein sequence ID" value="CAD9672283.1"/>
    <property type="molecule type" value="Transcribed_RNA"/>
</dbReference>
<name>A0A7S2RIP4_9STRA</name>
<dbReference type="GO" id="GO:0005840">
    <property type="term" value="C:ribosome"/>
    <property type="evidence" value="ECO:0007669"/>
    <property type="project" value="UniProtKB-KW"/>
</dbReference>
<keyword evidence="2 4" id="KW-0689">Ribosomal protein</keyword>
<sequence length="242" mass="27276">MMFNISNPMTGCQKCITIDDERKLRAVYDLRIAQELDGSALGEEFAGYVFRISGGNDKQGFPMKQGVLSNTRVRLLLHKGASCYRQRKTGERKRKSVRGCIVGSDLAVLNLVVTKKGDAEIEGLTDASVPRRLGPKRASKIRQLFNLDKEDDVRKVVVRRSFENKAGKTVTKSPKIQRLVTPLTLQRKRARKAAKVAAVEKARTEAAEYSKLRAQRAREQKEARRSAISKRRSSRKSSKKEE</sequence>